<reference evidence="2" key="2">
    <citation type="submission" date="2021-08" db="EMBL/GenBank/DDBJ databases">
        <authorList>
            <person name="Eriksson T."/>
        </authorList>
    </citation>
    <scope>NUCLEOTIDE SEQUENCE</scope>
    <source>
        <strain evidence="2">Stoneville</strain>
        <tissue evidence="2">Whole head</tissue>
    </source>
</reference>
<dbReference type="InterPro" id="IPR043137">
    <property type="entry name" value="GGT_ssub_C"/>
</dbReference>
<dbReference type="EMBL" id="JABDTM020011004">
    <property type="protein sequence ID" value="KAH0820727.1"/>
    <property type="molecule type" value="Genomic_DNA"/>
</dbReference>
<dbReference type="Gene3D" id="3.60.20.40">
    <property type="match status" value="1"/>
</dbReference>
<feature type="binding site" evidence="1">
    <location>
        <position position="40"/>
    </location>
    <ligand>
        <name>L-glutamate</name>
        <dbReference type="ChEBI" id="CHEBI:29985"/>
    </ligand>
</feature>
<comment type="caution">
    <text evidence="2">The sequence shown here is derived from an EMBL/GenBank/DDBJ whole genome shotgun (WGS) entry which is preliminary data.</text>
</comment>
<dbReference type="GO" id="GO:0006751">
    <property type="term" value="P:glutathione catabolic process"/>
    <property type="evidence" value="ECO:0007669"/>
    <property type="project" value="InterPro"/>
</dbReference>
<evidence type="ECO:0000256" key="1">
    <source>
        <dbReference type="PIRSR" id="PIRSR600101-2"/>
    </source>
</evidence>
<gene>
    <name evidence="2" type="ORF">GEV33_002063</name>
</gene>
<accession>A0A8J6HU83</accession>
<evidence type="ECO:0008006" key="4">
    <source>
        <dbReference type="Google" id="ProtNLM"/>
    </source>
</evidence>
<dbReference type="GO" id="GO:0036374">
    <property type="term" value="F:glutathione hydrolase activity"/>
    <property type="evidence" value="ECO:0007669"/>
    <property type="project" value="InterPro"/>
</dbReference>
<keyword evidence="3" id="KW-1185">Reference proteome</keyword>
<dbReference type="InterPro" id="IPR000101">
    <property type="entry name" value="GGT_peptidase"/>
</dbReference>
<dbReference type="SUPFAM" id="SSF56235">
    <property type="entry name" value="N-terminal nucleophile aminohydrolases (Ntn hydrolases)"/>
    <property type="match status" value="1"/>
</dbReference>
<dbReference type="GO" id="GO:0005886">
    <property type="term" value="C:plasma membrane"/>
    <property type="evidence" value="ECO:0007669"/>
    <property type="project" value="TreeGrafter"/>
</dbReference>
<dbReference type="InterPro" id="IPR029055">
    <property type="entry name" value="Ntn_hydrolases_N"/>
</dbReference>
<evidence type="ECO:0000313" key="2">
    <source>
        <dbReference type="EMBL" id="KAH0820727.1"/>
    </source>
</evidence>
<dbReference type="PANTHER" id="PTHR11686:SF72">
    <property type="entry name" value="GAMMA-GLUTAMYL TRANSPEPTIDASE, ISOFORM A"/>
    <property type="match status" value="1"/>
</dbReference>
<protein>
    <recommendedName>
        <fullName evidence="4">Gamma-glutamyltranspeptidase 1</fullName>
    </recommendedName>
</protein>
<reference evidence="2" key="1">
    <citation type="journal article" date="2020" name="J Insects Food Feed">
        <title>The yellow mealworm (Tenebrio molitor) genome: a resource for the emerging insects as food and feed industry.</title>
        <authorList>
            <person name="Eriksson T."/>
            <person name="Andere A."/>
            <person name="Kelstrup H."/>
            <person name="Emery V."/>
            <person name="Picard C."/>
        </authorList>
    </citation>
    <scope>NUCLEOTIDE SEQUENCE</scope>
    <source>
        <strain evidence="2">Stoneville</strain>
        <tissue evidence="2">Whole head</tissue>
    </source>
</reference>
<dbReference type="Proteomes" id="UP000719412">
    <property type="component" value="Unassembled WGS sequence"/>
</dbReference>
<proteinExistence type="predicted"/>
<sequence>MPPSEVNYIKPGKRPLSSMCPTVILGNNCDVEMVIGAAGGPKIITSITLALIKHLWYGVGIQAAVSDKRLHHQLFPMLIEFEESYKNDVDLVKALHEIGHDYKLTPSIGFNAVTAISRKGGVLEAAIDPRRGGEKVFVY</sequence>
<dbReference type="AlphaFoldDB" id="A0A8J6HU83"/>
<name>A0A8J6HU83_TENMO</name>
<dbReference type="PRINTS" id="PR01210">
    <property type="entry name" value="GGTRANSPTASE"/>
</dbReference>
<evidence type="ECO:0000313" key="3">
    <source>
        <dbReference type="Proteomes" id="UP000719412"/>
    </source>
</evidence>
<dbReference type="PANTHER" id="PTHR11686">
    <property type="entry name" value="GAMMA GLUTAMYL TRANSPEPTIDASE"/>
    <property type="match status" value="1"/>
</dbReference>
<feature type="binding site" evidence="1">
    <location>
        <begin position="17"/>
        <end position="18"/>
    </location>
    <ligand>
        <name>L-glutamate</name>
        <dbReference type="ChEBI" id="CHEBI:29985"/>
    </ligand>
</feature>
<dbReference type="Pfam" id="PF01019">
    <property type="entry name" value="G_glu_transpept"/>
    <property type="match status" value="1"/>
</dbReference>
<organism evidence="2 3">
    <name type="scientific">Tenebrio molitor</name>
    <name type="common">Yellow mealworm beetle</name>
    <dbReference type="NCBI Taxonomy" id="7067"/>
    <lineage>
        <taxon>Eukaryota</taxon>
        <taxon>Metazoa</taxon>
        <taxon>Ecdysozoa</taxon>
        <taxon>Arthropoda</taxon>
        <taxon>Hexapoda</taxon>
        <taxon>Insecta</taxon>
        <taxon>Pterygota</taxon>
        <taxon>Neoptera</taxon>
        <taxon>Endopterygota</taxon>
        <taxon>Coleoptera</taxon>
        <taxon>Polyphaga</taxon>
        <taxon>Cucujiformia</taxon>
        <taxon>Tenebrionidae</taxon>
        <taxon>Tenebrio</taxon>
    </lineage>
</organism>